<proteinExistence type="predicted"/>
<gene>
    <name evidence="1" type="ORF">XYLVIOL_LOCUS355</name>
</gene>
<accession>A0ABP1MWW2</accession>
<evidence type="ECO:0000313" key="2">
    <source>
        <dbReference type="Proteomes" id="UP001642520"/>
    </source>
</evidence>
<organism evidence="1 2">
    <name type="scientific">Xylocopa violacea</name>
    <name type="common">Violet carpenter bee</name>
    <name type="synonym">Apis violacea</name>
    <dbReference type="NCBI Taxonomy" id="135666"/>
    <lineage>
        <taxon>Eukaryota</taxon>
        <taxon>Metazoa</taxon>
        <taxon>Ecdysozoa</taxon>
        <taxon>Arthropoda</taxon>
        <taxon>Hexapoda</taxon>
        <taxon>Insecta</taxon>
        <taxon>Pterygota</taxon>
        <taxon>Neoptera</taxon>
        <taxon>Endopterygota</taxon>
        <taxon>Hymenoptera</taxon>
        <taxon>Apocrita</taxon>
        <taxon>Aculeata</taxon>
        <taxon>Apoidea</taxon>
        <taxon>Anthophila</taxon>
        <taxon>Apidae</taxon>
        <taxon>Xylocopa</taxon>
        <taxon>Xylocopa</taxon>
    </lineage>
</organism>
<dbReference type="Proteomes" id="UP001642520">
    <property type="component" value="Unassembled WGS sequence"/>
</dbReference>
<sequence>MSPIFFNSFSILVQYIILKLNVSSHLAVYEKDTRIFVWNCVLQRSSSVVFGSCAHAHIGSSTRGCKGERVLSLLQCRPWRVGGTFFEAAPLLILAYEPPLLMPLASKFLNNKFKIRDFFKTPRNTGQNPAKSGTSNHLNLELFIFIQFRCEFSG</sequence>
<comment type="caution">
    <text evidence="1">The sequence shown here is derived from an EMBL/GenBank/DDBJ whole genome shotgun (WGS) entry which is preliminary data.</text>
</comment>
<keyword evidence="2" id="KW-1185">Reference proteome</keyword>
<protein>
    <submittedName>
        <fullName evidence="1">Uncharacterized protein</fullName>
    </submittedName>
</protein>
<name>A0ABP1MWW2_XYLVO</name>
<dbReference type="EMBL" id="CAXAJV020001281">
    <property type="protein sequence ID" value="CAL7933205.1"/>
    <property type="molecule type" value="Genomic_DNA"/>
</dbReference>
<reference evidence="1 2" key="1">
    <citation type="submission" date="2024-08" db="EMBL/GenBank/DDBJ databases">
        <authorList>
            <person name="Will J Nash"/>
            <person name="Angela Man"/>
            <person name="Seanna McTaggart"/>
            <person name="Kendall Baker"/>
            <person name="Tom Barker"/>
            <person name="Leah Catchpole"/>
            <person name="Alex Durrant"/>
            <person name="Karim Gharbi"/>
            <person name="Naomi Irish"/>
            <person name="Gemy Kaithakottil"/>
            <person name="Debby Ku"/>
            <person name="Aaliyah Providence"/>
            <person name="Felix Shaw"/>
            <person name="David Swarbreck"/>
            <person name="Chris Watkins"/>
            <person name="Ann M. McCartney"/>
            <person name="Giulio Formenti"/>
            <person name="Alice Mouton"/>
            <person name="Noel Vella"/>
            <person name="Bjorn M von Reumont"/>
            <person name="Adriana Vella"/>
            <person name="Wilfried Haerty"/>
        </authorList>
    </citation>
    <scope>NUCLEOTIDE SEQUENCE [LARGE SCALE GENOMIC DNA]</scope>
</reference>
<evidence type="ECO:0000313" key="1">
    <source>
        <dbReference type="EMBL" id="CAL7933205.1"/>
    </source>
</evidence>